<feature type="compositionally biased region" description="Low complexity" evidence="8">
    <location>
        <begin position="545"/>
        <end position="572"/>
    </location>
</feature>
<feature type="repeat" description="RPEL" evidence="7">
    <location>
        <begin position="115"/>
        <end position="140"/>
    </location>
</feature>
<keyword evidence="4" id="KW-0175">Coiled coil</keyword>
<feature type="repeat" description="RPEL" evidence="7">
    <location>
        <begin position="203"/>
        <end position="228"/>
    </location>
</feature>
<feature type="compositionally biased region" description="Pro residues" evidence="8">
    <location>
        <begin position="454"/>
        <end position="463"/>
    </location>
</feature>
<feature type="compositionally biased region" description="Low complexity" evidence="8">
    <location>
        <begin position="1111"/>
        <end position="1120"/>
    </location>
</feature>
<feature type="region of interest" description="Disordered" evidence="8">
    <location>
        <begin position="513"/>
        <end position="621"/>
    </location>
</feature>
<evidence type="ECO:0000256" key="4">
    <source>
        <dbReference type="ARBA" id="ARBA00023054"/>
    </source>
</evidence>
<dbReference type="InterPro" id="IPR004018">
    <property type="entry name" value="RPEL_repeat"/>
</dbReference>
<feature type="region of interest" description="Disordered" evidence="8">
    <location>
        <begin position="241"/>
        <end position="382"/>
    </location>
</feature>
<feature type="compositionally biased region" description="Pro residues" evidence="8">
    <location>
        <begin position="520"/>
        <end position="531"/>
    </location>
</feature>
<evidence type="ECO:0000256" key="8">
    <source>
        <dbReference type="SAM" id="MobiDB-lite"/>
    </source>
</evidence>
<feature type="region of interest" description="Disordered" evidence="8">
    <location>
        <begin position="644"/>
        <end position="701"/>
    </location>
</feature>
<feature type="compositionally biased region" description="Low complexity" evidence="8">
    <location>
        <begin position="652"/>
        <end position="668"/>
    </location>
</feature>
<comment type="subcellular location">
    <subcellularLocation>
        <location evidence="1">Nucleus</location>
    </subcellularLocation>
</comment>
<dbReference type="FunFam" id="1.10.720.30:FF:000002">
    <property type="entry name" value="Myocardin related transcription factor A"/>
    <property type="match status" value="1"/>
</dbReference>
<feature type="domain" description="SAP" evidence="9">
    <location>
        <begin position="482"/>
        <end position="516"/>
    </location>
</feature>
<dbReference type="Gene3D" id="6.10.150.10">
    <property type="match status" value="1"/>
</dbReference>
<dbReference type="GO" id="GO:0005634">
    <property type="term" value="C:nucleus"/>
    <property type="evidence" value="ECO:0007669"/>
    <property type="project" value="UniProtKB-SubCell"/>
</dbReference>
<dbReference type="Pfam" id="PF02755">
    <property type="entry name" value="RPEL"/>
    <property type="match status" value="2"/>
</dbReference>
<feature type="compositionally biased region" description="Pro residues" evidence="8">
    <location>
        <begin position="671"/>
        <end position="698"/>
    </location>
</feature>
<evidence type="ECO:0000256" key="7">
    <source>
        <dbReference type="PROSITE-ProRule" id="PRU00401"/>
    </source>
</evidence>
<protein>
    <recommendedName>
        <fullName evidence="9">SAP domain-containing protein</fullName>
    </recommendedName>
</protein>
<feature type="repeat" description="RPEL" evidence="7">
    <location>
        <begin position="159"/>
        <end position="184"/>
    </location>
</feature>
<dbReference type="GO" id="GO:0003713">
    <property type="term" value="F:transcription coactivator activity"/>
    <property type="evidence" value="ECO:0007669"/>
    <property type="project" value="UniProtKB-ARBA"/>
</dbReference>
<feature type="region of interest" description="Disordered" evidence="8">
    <location>
        <begin position="454"/>
        <end position="476"/>
    </location>
</feature>
<feature type="region of interest" description="Disordered" evidence="8">
    <location>
        <begin position="1073"/>
        <end position="1122"/>
    </location>
</feature>
<name>A0ABD1IW61_9TELE</name>
<evidence type="ECO:0000259" key="9">
    <source>
        <dbReference type="PROSITE" id="PS50800"/>
    </source>
</evidence>
<dbReference type="SUPFAM" id="SSF68906">
    <property type="entry name" value="SAP domain"/>
    <property type="match status" value="1"/>
</dbReference>
<reference evidence="10 11" key="1">
    <citation type="submission" date="2024-09" db="EMBL/GenBank/DDBJ databases">
        <title>A chromosome-level genome assembly of Gray's grenadier anchovy, Coilia grayii.</title>
        <authorList>
            <person name="Fu Z."/>
        </authorList>
    </citation>
    <scope>NUCLEOTIDE SEQUENCE [LARGE SCALE GENOMIC DNA]</scope>
    <source>
        <strain evidence="10">G4</strain>
        <tissue evidence="10">Muscle</tissue>
    </source>
</reference>
<dbReference type="Gene3D" id="1.10.720.30">
    <property type="entry name" value="SAP domain"/>
    <property type="match status" value="1"/>
</dbReference>
<keyword evidence="6" id="KW-0539">Nucleus</keyword>
<evidence type="ECO:0000256" key="1">
    <source>
        <dbReference type="ARBA" id="ARBA00004123"/>
    </source>
</evidence>
<sequence>MREGKKKKKKKKKKGEEEEEKKGEEEEEEEKKDDGCYFHSVASPRIRFVFTASPVQVGATAPRNYSLGEEMEARGDSGRLGVLAPSPQSEAVTHELEELSLQPSHSLPPLNERKNVLQLRLQQRRTREQLVDQGIMPPLKSPAAFHEQIRSLERARTENFLKHKIRSRPERSELVRMHILQETHAEPSLQATQLKLKRARLADDLNEKIAQRPGPMELVEKNILPVDSSLKEAIIDGQMQYPKTHDEDDDSGDALSPEQPASQESQSSAASPGDARLPETPSPIPSATIQPSPPMSQAASDFLKAFPSSEHPPNPPAPAIIPQTPSPAAPTKPAPTLVKQSQPKLPGDKSRSKKGKEAKPRVKKLKYHQYIPPDQKQEPNEAPMDSAYARLLQQQQLFLQLQILSQQQQQHYNYQAILPAPLKPVVEGQSAGAAVALNSASSLPTSIVVSLPTAAPPAPPAAPAKPGNAPSNRKVGTLPANLEEMKVAELKMELKLRGLPVSGTKTDLIERLKPYQDSPSPAPTPHQPPNNTPLSTASSTTPMEVSSTPSVSLSPSQTQQPSVLEASMASSPPVSPMPMDPTKEDPGGGLDGHGEVPGGGVMANGPLGAPEERDRQLHEKERQIKELLRKLEHEQRLVEELKMQLEVEKRSGIPPTNTTTSSISINTGALAPPPPPPPPPLPRTEPSPSPSPRGPPPAIFAVSPPVKAEHRAAPATCALGVQGSPRVVKLEEVVHGGAPKKVVQNSIAAAPPQPSPPQPQAQPQLQQFVISHQGVPQTVLTPSQAAIITAQHASAPIMLPVSLPNNTIQLPTVTSVKLQPVLQATVSPQAPGLIQTPVSQLQPPKAESPSAQQLSNHNHLVQTLPVCTTAGFQHCLTENRVGPEGPQCFLSTSPDNRLSPRGSPRHTISNGPLNKSPTQPQPQPTFILQPTTFASIPKSKEPPPYEDAVKQSRSMQNAALTQVPTATSQQMDDLFDILIESGEIMPFSPHEPSTPKLLPVTASVTTLPINTVLSRPPAHVQLAPPLSLSLSLGMEPSLASLATDNQLEALLDGALEAEPRLLEDLHAQLLASDPTQQHHQHQHQHQHQPPPPHSPMDTSDLGFNESGCGPGPSSSSSSFSLQEAGLDSMEWLDLTMPGPMGALNPLGMATDFLDTHDLQMPWD</sequence>
<accession>A0ABD1IW61</accession>
<dbReference type="PANTHER" id="PTHR22793">
    <property type="entry name" value="MYOCARDIN-RELATED TRANSCRIPTION FACTOR-RELATED"/>
    <property type="match status" value="1"/>
</dbReference>
<feature type="compositionally biased region" description="Basic and acidic residues" evidence="8">
    <location>
        <begin position="346"/>
        <end position="360"/>
    </location>
</feature>
<feature type="compositionally biased region" description="Basic and acidic residues" evidence="8">
    <location>
        <begin position="610"/>
        <end position="621"/>
    </location>
</feature>
<feature type="compositionally biased region" description="Low complexity" evidence="8">
    <location>
        <begin position="256"/>
        <end position="272"/>
    </location>
</feature>
<evidence type="ECO:0000256" key="5">
    <source>
        <dbReference type="ARBA" id="ARBA00023163"/>
    </source>
</evidence>
<dbReference type="Proteomes" id="UP001591681">
    <property type="component" value="Unassembled WGS sequence"/>
</dbReference>
<evidence type="ECO:0000256" key="6">
    <source>
        <dbReference type="ARBA" id="ARBA00023242"/>
    </source>
</evidence>
<feature type="compositionally biased region" description="Polar residues" evidence="8">
    <location>
        <begin position="906"/>
        <end position="925"/>
    </location>
</feature>
<comment type="caution">
    <text evidence="10">The sequence shown here is derived from an EMBL/GenBank/DDBJ whole genome shotgun (WGS) entry which is preliminary data.</text>
</comment>
<gene>
    <name evidence="10" type="ORF">ACEWY4_025856</name>
</gene>
<keyword evidence="5" id="KW-0804">Transcription</keyword>
<evidence type="ECO:0000313" key="10">
    <source>
        <dbReference type="EMBL" id="KAL2078171.1"/>
    </source>
</evidence>
<feature type="compositionally biased region" description="Gly residues" evidence="8">
    <location>
        <begin position="587"/>
        <end position="602"/>
    </location>
</feature>
<feature type="region of interest" description="Disordered" evidence="8">
    <location>
        <begin position="1"/>
        <end position="36"/>
    </location>
</feature>
<feature type="compositionally biased region" description="Pro residues" evidence="8">
    <location>
        <begin position="310"/>
        <end position="333"/>
    </location>
</feature>
<keyword evidence="11" id="KW-1185">Reference proteome</keyword>
<dbReference type="SMART" id="SM00707">
    <property type="entry name" value="RPEL"/>
    <property type="match status" value="3"/>
</dbReference>
<keyword evidence="2" id="KW-0677">Repeat</keyword>
<dbReference type="Pfam" id="PF02037">
    <property type="entry name" value="SAP"/>
    <property type="match status" value="1"/>
</dbReference>
<dbReference type="SMART" id="SM00513">
    <property type="entry name" value="SAP"/>
    <property type="match status" value="1"/>
</dbReference>
<dbReference type="AlphaFoldDB" id="A0ABD1IW61"/>
<feature type="region of interest" description="Disordered" evidence="8">
    <location>
        <begin position="886"/>
        <end position="925"/>
    </location>
</feature>
<evidence type="ECO:0000256" key="3">
    <source>
        <dbReference type="ARBA" id="ARBA00023015"/>
    </source>
</evidence>
<keyword evidence="3" id="KW-0805">Transcription regulation</keyword>
<dbReference type="PROSITE" id="PS50800">
    <property type="entry name" value="SAP"/>
    <property type="match status" value="1"/>
</dbReference>
<evidence type="ECO:0000313" key="11">
    <source>
        <dbReference type="Proteomes" id="UP001591681"/>
    </source>
</evidence>
<dbReference type="GO" id="GO:0045944">
    <property type="term" value="P:positive regulation of transcription by RNA polymerase II"/>
    <property type="evidence" value="ECO:0007669"/>
    <property type="project" value="UniProtKB-ARBA"/>
</dbReference>
<evidence type="ECO:0000256" key="2">
    <source>
        <dbReference type="ARBA" id="ARBA00022737"/>
    </source>
</evidence>
<dbReference type="EMBL" id="JBHFQA010000023">
    <property type="protein sequence ID" value="KAL2078171.1"/>
    <property type="molecule type" value="Genomic_DNA"/>
</dbReference>
<organism evidence="10 11">
    <name type="scientific">Coilia grayii</name>
    <name type="common">Gray's grenadier anchovy</name>
    <dbReference type="NCBI Taxonomy" id="363190"/>
    <lineage>
        <taxon>Eukaryota</taxon>
        <taxon>Metazoa</taxon>
        <taxon>Chordata</taxon>
        <taxon>Craniata</taxon>
        <taxon>Vertebrata</taxon>
        <taxon>Euteleostomi</taxon>
        <taxon>Actinopterygii</taxon>
        <taxon>Neopterygii</taxon>
        <taxon>Teleostei</taxon>
        <taxon>Clupei</taxon>
        <taxon>Clupeiformes</taxon>
        <taxon>Clupeoidei</taxon>
        <taxon>Engraulidae</taxon>
        <taxon>Coilinae</taxon>
        <taxon>Coilia</taxon>
    </lineage>
</organism>
<dbReference type="PANTHER" id="PTHR22793:SF5">
    <property type="entry name" value="MYOCARDIN-RELATED TRANSCRIPTION FACTOR B"/>
    <property type="match status" value="1"/>
</dbReference>
<dbReference type="InterPro" id="IPR043451">
    <property type="entry name" value="Myocardin-like"/>
</dbReference>
<feature type="compositionally biased region" description="Polar residues" evidence="8">
    <location>
        <begin position="285"/>
        <end position="299"/>
    </location>
</feature>
<dbReference type="InterPro" id="IPR036361">
    <property type="entry name" value="SAP_dom_sf"/>
</dbReference>
<dbReference type="Gene3D" id="6.10.140.2040">
    <property type="match status" value="1"/>
</dbReference>
<dbReference type="PROSITE" id="PS51073">
    <property type="entry name" value="RPEL"/>
    <property type="match status" value="3"/>
</dbReference>
<feature type="compositionally biased region" description="Polar residues" evidence="8">
    <location>
        <begin position="534"/>
        <end position="544"/>
    </location>
</feature>
<dbReference type="InterPro" id="IPR003034">
    <property type="entry name" value="SAP_dom"/>
</dbReference>
<proteinExistence type="predicted"/>
<feature type="compositionally biased region" description="Basic and acidic residues" evidence="8">
    <location>
        <begin position="14"/>
        <end position="24"/>
    </location>
</feature>
<feature type="compositionally biased region" description="Basic residues" evidence="8">
    <location>
        <begin position="1"/>
        <end position="13"/>
    </location>
</feature>